<proteinExistence type="inferred from homology"/>
<evidence type="ECO:0000256" key="3">
    <source>
        <dbReference type="ARBA" id="ARBA00004496"/>
    </source>
</evidence>
<protein>
    <recommendedName>
        <fullName evidence="5">Restriction of telomere capping protein 4</fullName>
    </recommendedName>
</protein>
<evidence type="ECO:0000313" key="11">
    <source>
        <dbReference type="Proteomes" id="UP000803884"/>
    </source>
</evidence>
<sequence length="514" mass="54839">MPSLRRNAAPLLRQVNGKPHATEDNHEVSALPTPPASNGSKAIGTTAGFRKAAGAKEKQREEDIYADPASSSDEDADAHEEKGTAVPEKPSSKQSELASKPPSAAPTTKFLKPASTKRAASDENDDPAAPSGSDDDDDDDDDDDGMIFNSSQASQQRRKKARSGAGGGPATANIHAPPPGRVKTYGKKRILTPKDRKKGGFQVARGPVAGGSAAAAAAAAKGPTFKVAKGADMFAFGAEENPEGETGSRTVEGAADPDSPELSELSELDSGVEEVDPRTLDLPEPKEYVATTDCAICGASVPVLLRQEFEDRYNHGKALSYKWQQRFCRHHKADAARRIWSERAYPEVDWEGLDGRLKAQHGRLVDVMEGRAPSVYRERLQNLVNTKTTRSAVSAFNEAGAGKKVEDELQVKPGYYGPRGEKMMTEHILGHFAARLRELAVSDPLIAASGVAGGVSGFVQAVLVPEVAVALVQEDMKVGAKVARRLLAESLEVGELLNEEADEKVESVESEEDD</sequence>
<dbReference type="RefSeq" id="XP_069229029.1">
    <property type="nucleotide sequence ID" value="XM_069373597.1"/>
</dbReference>
<keyword evidence="7" id="KW-0539">Nucleus</keyword>
<feature type="compositionally biased region" description="Acidic residues" evidence="8">
    <location>
        <begin position="258"/>
        <end position="272"/>
    </location>
</feature>
<dbReference type="GO" id="GO:0005737">
    <property type="term" value="C:cytoplasm"/>
    <property type="evidence" value="ECO:0007669"/>
    <property type="project" value="UniProtKB-SubCell"/>
</dbReference>
<dbReference type="InterPro" id="IPR039024">
    <property type="entry name" value="RTC4"/>
</dbReference>
<feature type="region of interest" description="Disordered" evidence="8">
    <location>
        <begin position="1"/>
        <end position="203"/>
    </location>
</feature>
<dbReference type="GO" id="GO:0005634">
    <property type="term" value="C:nucleus"/>
    <property type="evidence" value="ECO:0007669"/>
    <property type="project" value="UniProtKB-SubCell"/>
</dbReference>
<feature type="region of interest" description="Disordered" evidence="8">
    <location>
        <begin position="239"/>
        <end position="272"/>
    </location>
</feature>
<comment type="similarity">
    <text evidence="4">Belongs to the RTC4 family.</text>
</comment>
<dbReference type="Proteomes" id="UP000803884">
    <property type="component" value="Unassembled WGS sequence"/>
</dbReference>
<accession>A0AB34KLD9</accession>
<evidence type="ECO:0000256" key="8">
    <source>
        <dbReference type="SAM" id="MobiDB-lite"/>
    </source>
</evidence>
<name>A0AB34KLD9_9PEZI</name>
<comment type="caution">
    <text evidence="10">The sequence shown here is derived from an EMBL/GenBank/DDBJ whole genome shotgun (WGS) entry which is preliminary data.</text>
</comment>
<dbReference type="InterPro" id="IPR028094">
    <property type="entry name" value="RTC4_C"/>
</dbReference>
<dbReference type="Pfam" id="PF14474">
    <property type="entry name" value="RTC4"/>
    <property type="match status" value="1"/>
</dbReference>
<evidence type="ECO:0000256" key="5">
    <source>
        <dbReference type="ARBA" id="ARBA00015162"/>
    </source>
</evidence>
<comment type="subcellular location">
    <subcellularLocation>
        <location evidence="3">Cytoplasm</location>
    </subcellularLocation>
    <subcellularLocation>
        <location evidence="2">Nucleus</location>
    </subcellularLocation>
</comment>
<evidence type="ECO:0000259" key="9">
    <source>
        <dbReference type="SMART" id="SM01312"/>
    </source>
</evidence>
<feature type="compositionally biased region" description="Acidic residues" evidence="8">
    <location>
        <begin position="133"/>
        <end position="145"/>
    </location>
</feature>
<dbReference type="GeneID" id="96006435"/>
<evidence type="ECO:0000256" key="2">
    <source>
        <dbReference type="ARBA" id="ARBA00004123"/>
    </source>
</evidence>
<evidence type="ECO:0000256" key="4">
    <source>
        <dbReference type="ARBA" id="ARBA00009461"/>
    </source>
</evidence>
<organism evidence="10 11">
    <name type="scientific">Cladosporium halotolerans</name>
    <dbReference type="NCBI Taxonomy" id="1052096"/>
    <lineage>
        <taxon>Eukaryota</taxon>
        <taxon>Fungi</taxon>
        <taxon>Dikarya</taxon>
        <taxon>Ascomycota</taxon>
        <taxon>Pezizomycotina</taxon>
        <taxon>Dothideomycetes</taxon>
        <taxon>Dothideomycetidae</taxon>
        <taxon>Cladosporiales</taxon>
        <taxon>Cladosporiaceae</taxon>
        <taxon>Cladosporium</taxon>
    </lineage>
</organism>
<gene>
    <name evidence="10" type="ORF">WHR41_04991</name>
</gene>
<feature type="compositionally biased region" description="Basic residues" evidence="8">
    <location>
        <begin position="184"/>
        <end position="199"/>
    </location>
</feature>
<evidence type="ECO:0000256" key="7">
    <source>
        <dbReference type="ARBA" id="ARBA00023242"/>
    </source>
</evidence>
<comment type="function">
    <text evidence="1">May be involved in a process influencing telomere capping.</text>
</comment>
<evidence type="ECO:0000313" key="10">
    <source>
        <dbReference type="EMBL" id="KAL1585923.1"/>
    </source>
</evidence>
<dbReference type="AlphaFoldDB" id="A0AB34KLD9"/>
<feature type="compositionally biased region" description="Basic and acidic residues" evidence="8">
    <location>
        <begin position="54"/>
        <end position="63"/>
    </location>
</feature>
<feature type="domain" description="Restriction of telomere capping protein 4 C-terminal" evidence="9">
    <location>
        <begin position="367"/>
        <end position="500"/>
    </location>
</feature>
<evidence type="ECO:0000256" key="1">
    <source>
        <dbReference type="ARBA" id="ARBA00002738"/>
    </source>
</evidence>
<keyword evidence="6" id="KW-0963">Cytoplasm</keyword>
<keyword evidence="11" id="KW-1185">Reference proteome</keyword>
<reference evidence="10 11" key="1">
    <citation type="journal article" date="2020" name="Microbiol. Resour. Announc.">
        <title>Draft Genome Sequence of a Cladosporium Species Isolated from the Mesophotic Ascidian Didemnum maculosum.</title>
        <authorList>
            <person name="Gioti A."/>
            <person name="Siaperas R."/>
            <person name="Nikolaivits E."/>
            <person name="Le Goff G."/>
            <person name="Ouazzani J."/>
            <person name="Kotoulas G."/>
            <person name="Topakas E."/>
        </authorList>
    </citation>
    <scope>NUCLEOTIDE SEQUENCE [LARGE SCALE GENOMIC DNA]</scope>
    <source>
        <strain evidence="10 11">TM138-S3</strain>
    </source>
</reference>
<dbReference type="PANTHER" id="PTHR41391:SF1">
    <property type="entry name" value="RESTRICTION OF TELOMERE CAPPING PROTEIN 4"/>
    <property type="match status" value="1"/>
</dbReference>
<dbReference type="PANTHER" id="PTHR41391">
    <property type="entry name" value="RESTRICTION OF TELOMERE CAPPING PROTEIN 4"/>
    <property type="match status" value="1"/>
</dbReference>
<dbReference type="EMBL" id="JAAQHG020000017">
    <property type="protein sequence ID" value="KAL1585923.1"/>
    <property type="molecule type" value="Genomic_DNA"/>
</dbReference>
<dbReference type="SMART" id="SM01312">
    <property type="entry name" value="RTC4"/>
    <property type="match status" value="1"/>
</dbReference>
<evidence type="ECO:0000256" key="6">
    <source>
        <dbReference type="ARBA" id="ARBA00022490"/>
    </source>
</evidence>